<reference evidence="1 2" key="1">
    <citation type="submission" date="2015-09" db="EMBL/GenBank/DDBJ databases">
        <title>A metagenomics-based metabolic model of nitrate-dependent anaerobic oxidation of methane by Methanoperedens-like archaea.</title>
        <authorList>
            <person name="Arshad A."/>
            <person name="Speth D.R."/>
            <person name="De Graaf R.M."/>
            <person name="Op Den Camp H.J."/>
            <person name="Jetten M.S."/>
            <person name="Welte C.U."/>
        </authorList>
    </citation>
    <scope>NUCLEOTIDE SEQUENCE [LARGE SCALE GENOMIC DNA]</scope>
</reference>
<proteinExistence type="predicted"/>
<dbReference type="AlphaFoldDB" id="A0A0N8KRL9"/>
<organism evidence="1 2">
    <name type="scientific">Candidatus Methanoperedens nitratireducens</name>
    <dbReference type="NCBI Taxonomy" id="1392998"/>
    <lineage>
        <taxon>Archaea</taxon>
        <taxon>Methanobacteriati</taxon>
        <taxon>Methanobacteriota</taxon>
        <taxon>Stenosarchaea group</taxon>
        <taxon>Methanomicrobia</taxon>
        <taxon>Methanosarcinales</taxon>
        <taxon>ANME-2 cluster</taxon>
        <taxon>Candidatus Methanoperedentaceae</taxon>
        <taxon>Candidatus Methanoperedens</taxon>
    </lineage>
</organism>
<comment type="caution">
    <text evidence="1">The sequence shown here is derived from an EMBL/GenBank/DDBJ whole genome shotgun (WGS) entry which is preliminary data.</text>
</comment>
<protein>
    <submittedName>
        <fullName evidence="1">Uncharacterized protein</fullName>
    </submittedName>
</protein>
<name>A0A0N8KRL9_9EURY</name>
<gene>
    <name evidence="1" type="ORF">MPEBLZ_00103</name>
</gene>
<evidence type="ECO:0000313" key="2">
    <source>
        <dbReference type="Proteomes" id="UP000050360"/>
    </source>
</evidence>
<dbReference type="EMBL" id="LKCM01000014">
    <property type="protein sequence ID" value="KPQ45306.1"/>
    <property type="molecule type" value="Genomic_DNA"/>
</dbReference>
<accession>A0A0N8KRL9</accession>
<sequence length="119" mass="13363">MAESSEFEKYCIQTLEVYFGELAGGIVNNVKTKKSLNDGSNISDYKEFIDLLEINISILAGKNTANDIGNTLRNKTLDFVEKKKKPEPILDGDMEKEIYTFLDKNTLPLNGILPIMLNT</sequence>
<dbReference type="Proteomes" id="UP000050360">
    <property type="component" value="Unassembled WGS sequence"/>
</dbReference>
<evidence type="ECO:0000313" key="1">
    <source>
        <dbReference type="EMBL" id="KPQ45306.1"/>
    </source>
</evidence>